<keyword evidence="1" id="KW-1133">Transmembrane helix</keyword>
<sequence>MDKIYKIAITTGILVFILMMALLAIQINAEENCQKYEKICYRTEVVFLGETDIQTRCSNNYDFQEIECVDNGYFWED</sequence>
<gene>
    <name evidence="2" type="ORF">LCGC14_0862570</name>
</gene>
<proteinExistence type="predicted"/>
<keyword evidence="1" id="KW-0472">Membrane</keyword>
<feature type="transmembrane region" description="Helical" evidence="1">
    <location>
        <begin position="7"/>
        <end position="27"/>
    </location>
</feature>
<comment type="caution">
    <text evidence="2">The sequence shown here is derived from an EMBL/GenBank/DDBJ whole genome shotgun (WGS) entry which is preliminary data.</text>
</comment>
<dbReference type="AlphaFoldDB" id="A0A0F9P6V3"/>
<reference evidence="2" key="1">
    <citation type="journal article" date="2015" name="Nature">
        <title>Complex archaea that bridge the gap between prokaryotes and eukaryotes.</title>
        <authorList>
            <person name="Spang A."/>
            <person name="Saw J.H."/>
            <person name="Jorgensen S.L."/>
            <person name="Zaremba-Niedzwiedzka K."/>
            <person name="Martijn J."/>
            <person name="Lind A.E."/>
            <person name="van Eijk R."/>
            <person name="Schleper C."/>
            <person name="Guy L."/>
            <person name="Ettema T.J."/>
        </authorList>
    </citation>
    <scope>NUCLEOTIDE SEQUENCE</scope>
</reference>
<protein>
    <recommendedName>
        <fullName evidence="3">Transmembrane protein</fullName>
    </recommendedName>
</protein>
<evidence type="ECO:0000313" key="2">
    <source>
        <dbReference type="EMBL" id="KKN27620.1"/>
    </source>
</evidence>
<name>A0A0F9P6V3_9ZZZZ</name>
<dbReference type="EMBL" id="LAZR01002621">
    <property type="protein sequence ID" value="KKN27620.1"/>
    <property type="molecule type" value="Genomic_DNA"/>
</dbReference>
<organism evidence="2">
    <name type="scientific">marine sediment metagenome</name>
    <dbReference type="NCBI Taxonomy" id="412755"/>
    <lineage>
        <taxon>unclassified sequences</taxon>
        <taxon>metagenomes</taxon>
        <taxon>ecological metagenomes</taxon>
    </lineage>
</organism>
<accession>A0A0F9P6V3</accession>
<evidence type="ECO:0008006" key="3">
    <source>
        <dbReference type="Google" id="ProtNLM"/>
    </source>
</evidence>
<evidence type="ECO:0000256" key="1">
    <source>
        <dbReference type="SAM" id="Phobius"/>
    </source>
</evidence>
<keyword evidence="1" id="KW-0812">Transmembrane</keyword>